<dbReference type="Proteomes" id="UP000182284">
    <property type="component" value="Unassembled WGS sequence"/>
</dbReference>
<dbReference type="NCBIfam" id="TIGR01313">
    <property type="entry name" value="therm_gnt_kin"/>
    <property type="match status" value="1"/>
</dbReference>
<sequence>MAQSLVIMGVSGCGKSTIGRALAARLGRRFVEGDDLHPPENRAMMAAGRPLNDAMRAPWLERIAAELAHDAGVVVSCSALKRAYRDRLRGAPGVVFIHLALPFDVAQTRVSARADHFMPAVLIDSQFATLEPPINEPDVIEVDATASFDTVLDAALARLARMGRSGP</sequence>
<evidence type="ECO:0000256" key="8">
    <source>
        <dbReference type="ARBA" id="ARBA00023064"/>
    </source>
</evidence>
<dbReference type="PANTHER" id="PTHR43442">
    <property type="entry name" value="GLUCONOKINASE-RELATED"/>
    <property type="match status" value="1"/>
</dbReference>
<evidence type="ECO:0000256" key="4">
    <source>
        <dbReference type="ARBA" id="ARBA00022679"/>
    </source>
</evidence>
<proteinExistence type="inferred from homology"/>
<evidence type="ECO:0000256" key="6">
    <source>
        <dbReference type="ARBA" id="ARBA00022777"/>
    </source>
</evidence>
<dbReference type="GO" id="GO:0005524">
    <property type="term" value="F:ATP binding"/>
    <property type="evidence" value="ECO:0007669"/>
    <property type="project" value="UniProtKB-KW"/>
</dbReference>
<keyword evidence="4 10" id="KW-0808">Transferase</keyword>
<dbReference type="Gene3D" id="3.40.50.300">
    <property type="entry name" value="P-loop containing nucleotide triphosphate hydrolases"/>
    <property type="match status" value="1"/>
</dbReference>
<dbReference type="EMBL" id="FNBL01000001">
    <property type="protein sequence ID" value="SDE79106.1"/>
    <property type="molecule type" value="Genomic_DNA"/>
</dbReference>
<dbReference type="GO" id="GO:0046316">
    <property type="term" value="F:gluconokinase activity"/>
    <property type="evidence" value="ECO:0007669"/>
    <property type="project" value="UniProtKB-EC"/>
</dbReference>
<dbReference type="AlphaFoldDB" id="A0A1G7FT85"/>
<protein>
    <recommendedName>
        <fullName evidence="3 10">Gluconokinase</fullName>
        <ecNumber evidence="3 10">2.7.1.12</ecNumber>
    </recommendedName>
</protein>
<dbReference type="RefSeq" id="WP_074640251.1">
    <property type="nucleotide sequence ID" value="NZ_FNBL01000001.1"/>
</dbReference>
<dbReference type="InterPro" id="IPR027417">
    <property type="entry name" value="P-loop_NTPase"/>
</dbReference>
<dbReference type="GO" id="GO:0019521">
    <property type="term" value="P:D-gluconate metabolic process"/>
    <property type="evidence" value="ECO:0007669"/>
    <property type="project" value="UniProtKB-KW"/>
</dbReference>
<keyword evidence="5 10" id="KW-0547">Nucleotide-binding</keyword>
<evidence type="ECO:0000313" key="12">
    <source>
        <dbReference type="Proteomes" id="UP000182284"/>
    </source>
</evidence>
<dbReference type="EC" id="2.7.1.12" evidence="3 10"/>
<evidence type="ECO:0000256" key="10">
    <source>
        <dbReference type="RuleBase" id="RU363066"/>
    </source>
</evidence>
<dbReference type="InterPro" id="IPR031322">
    <property type="entry name" value="Shikimate/glucono_kinase"/>
</dbReference>
<dbReference type="Pfam" id="PF01202">
    <property type="entry name" value="SKI"/>
    <property type="match status" value="1"/>
</dbReference>
<evidence type="ECO:0000256" key="3">
    <source>
        <dbReference type="ARBA" id="ARBA00012054"/>
    </source>
</evidence>
<name>A0A1G7FT85_9RHOB</name>
<evidence type="ECO:0000313" key="11">
    <source>
        <dbReference type="EMBL" id="SDE79106.1"/>
    </source>
</evidence>
<comment type="similarity">
    <text evidence="2 10">Belongs to the gluconokinase GntK/GntV family.</text>
</comment>
<keyword evidence="6 10" id="KW-0418">Kinase</keyword>
<organism evidence="11 12">
    <name type="scientific">Celeribacter baekdonensis</name>
    <dbReference type="NCBI Taxonomy" id="875171"/>
    <lineage>
        <taxon>Bacteria</taxon>
        <taxon>Pseudomonadati</taxon>
        <taxon>Pseudomonadota</taxon>
        <taxon>Alphaproteobacteria</taxon>
        <taxon>Rhodobacterales</taxon>
        <taxon>Roseobacteraceae</taxon>
        <taxon>Celeribacter</taxon>
    </lineage>
</organism>
<evidence type="ECO:0000256" key="2">
    <source>
        <dbReference type="ARBA" id="ARBA00008420"/>
    </source>
</evidence>
<accession>A0A1G7FT85</accession>
<evidence type="ECO:0000256" key="5">
    <source>
        <dbReference type="ARBA" id="ARBA00022741"/>
    </source>
</evidence>
<keyword evidence="7 10" id="KW-0067">ATP-binding</keyword>
<dbReference type="SUPFAM" id="SSF52540">
    <property type="entry name" value="P-loop containing nucleoside triphosphate hydrolases"/>
    <property type="match status" value="1"/>
</dbReference>
<dbReference type="PANTHER" id="PTHR43442:SF3">
    <property type="entry name" value="GLUCONOKINASE-RELATED"/>
    <property type="match status" value="1"/>
</dbReference>
<dbReference type="FunFam" id="3.40.50.300:FF:000522">
    <property type="entry name" value="Gluconokinase"/>
    <property type="match status" value="1"/>
</dbReference>
<dbReference type="GO" id="GO:0005737">
    <property type="term" value="C:cytoplasm"/>
    <property type="evidence" value="ECO:0007669"/>
    <property type="project" value="TreeGrafter"/>
</dbReference>
<keyword evidence="8" id="KW-0311">Gluconate utilization</keyword>
<dbReference type="OrthoDB" id="9795716at2"/>
<reference evidence="11 12" key="1">
    <citation type="submission" date="2016-10" db="EMBL/GenBank/DDBJ databases">
        <authorList>
            <person name="de Groot N.N."/>
        </authorList>
    </citation>
    <scope>NUCLEOTIDE SEQUENCE [LARGE SCALE GENOMIC DNA]</scope>
    <source>
        <strain evidence="11 12">DSM 27375</strain>
    </source>
</reference>
<comment type="catalytic activity">
    <reaction evidence="9 10">
        <text>D-gluconate + ATP = 6-phospho-D-gluconate + ADP + H(+)</text>
        <dbReference type="Rhea" id="RHEA:19433"/>
        <dbReference type="ChEBI" id="CHEBI:15378"/>
        <dbReference type="ChEBI" id="CHEBI:18391"/>
        <dbReference type="ChEBI" id="CHEBI:30616"/>
        <dbReference type="ChEBI" id="CHEBI:58759"/>
        <dbReference type="ChEBI" id="CHEBI:456216"/>
        <dbReference type="EC" id="2.7.1.12"/>
    </reaction>
</comment>
<evidence type="ECO:0000256" key="7">
    <source>
        <dbReference type="ARBA" id="ARBA00022840"/>
    </source>
</evidence>
<evidence type="ECO:0000256" key="9">
    <source>
        <dbReference type="ARBA" id="ARBA00048090"/>
    </source>
</evidence>
<dbReference type="CDD" id="cd02021">
    <property type="entry name" value="GntK"/>
    <property type="match status" value="1"/>
</dbReference>
<gene>
    <name evidence="11" type="ORF">SAMN04488117_101234</name>
</gene>
<evidence type="ECO:0000256" key="1">
    <source>
        <dbReference type="ARBA" id="ARBA00004761"/>
    </source>
</evidence>
<dbReference type="InterPro" id="IPR006001">
    <property type="entry name" value="Therm_gnt_kin"/>
</dbReference>
<comment type="pathway">
    <text evidence="1">Carbohydrate acid metabolism.</text>
</comment>